<dbReference type="Pfam" id="PF03098">
    <property type="entry name" value="An_peroxidase"/>
    <property type="match status" value="1"/>
</dbReference>
<dbReference type="CDD" id="cd09818">
    <property type="entry name" value="PIOX_like"/>
    <property type="match status" value="1"/>
</dbReference>
<keyword evidence="7" id="KW-0925">Oxylipin biosynthesis</keyword>
<sequence>MKVISSLISSVFLKFIHKDFHEVYSRMPVLDRIILLIVHAVDTMVPWHKLPVFLGMAYLGLRRHLHQEYNLINVGQTPVGTRFNPADYPYRTADGKFNDPFNEGVGSQYSFIGRNCPPVDQKTKLLKPDPMVVATKLLARRKLIDTGKQFNMIAASWIQFMIHDWVDHLEETNQIELVAPKEVANECPLSSFRFFKTKEVPTGFFEIKTGSLNSRTPWWDSSVIYGSNSKAMDRVRTYKDGKLKLSEETGLLLQDQDGLAISGDVRNSWVGVSALQALFVKEHNAVCDALKKEYDDLEDEDLYRHARLVTSAVIAKIHTIDWTVELLKTDTLLAGMRTNWYGILGKKFKDSFGHVGSSILGGLVGMKKPQNHGVPYSITEDFTSVYRMHSLLPDQLELRDIDVVPGTNKSLPLIEEVSFGKLLGPKGEQTMSHIGFTKLMVSMGHQASGALELMNYPVWLRDLVPHDPNGYDRPDHIDLAALEIYRDRERNVARYNEFRRSMFMIPIKKWEDLTDDKEAIEALEDVYGGNVEELDLLVGLMAEKKIKGFAISETAFNIFVIMATRRLEADRFFTSDFNEMTYTKKGLEWVNTTESLRDVFDRHYPEMTDRWMNSESAFSVWDSPPVAKNPIPLYLRVPSS</sequence>
<dbReference type="GO" id="GO:0004601">
    <property type="term" value="F:peroxidase activity"/>
    <property type="evidence" value="ECO:0007669"/>
    <property type="project" value="UniProtKB-KW"/>
</dbReference>
<dbReference type="GO" id="GO:0031408">
    <property type="term" value="P:oxylipin biosynthetic process"/>
    <property type="evidence" value="ECO:0007669"/>
    <property type="project" value="UniProtKB-KW"/>
</dbReference>
<keyword evidence="6 16" id="KW-0479">Metal-binding</keyword>
<keyword evidence="8" id="KW-0611">Plant defense</keyword>
<dbReference type="OMA" id="AFAPWTK"/>
<dbReference type="GO" id="GO:0006633">
    <property type="term" value="P:fatty acid biosynthetic process"/>
    <property type="evidence" value="ECO:0007669"/>
    <property type="project" value="UniProtKB-KW"/>
</dbReference>
<dbReference type="PANTHER" id="PTHR11903">
    <property type="entry name" value="PROSTAGLANDIN G/H SYNTHASE"/>
    <property type="match status" value="1"/>
</dbReference>
<feature type="binding site" description="axial binding residue" evidence="16">
    <location>
        <position position="389"/>
    </location>
    <ligand>
        <name>heme b</name>
        <dbReference type="ChEBI" id="CHEBI:60344"/>
    </ligand>
    <ligandPart>
        <name>Fe</name>
        <dbReference type="ChEBI" id="CHEBI:18248"/>
    </ligandPart>
</feature>
<evidence type="ECO:0000256" key="8">
    <source>
        <dbReference type="ARBA" id="ARBA00022821"/>
    </source>
</evidence>
<keyword evidence="4" id="KW-0575">Peroxidase</keyword>
<keyword evidence="11" id="KW-0560">Oxidoreductase</keyword>
<accession>A0A0D3CNE3</accession>
<evidence type="ECO:0000256" key="16">
    <source>
        <dbReference type="PIRSR" id="PIRSR619791-2"/>
    </source>
</evidence>
<evidence type="ECO:0000256" key="7">
    <source>
        <dbReference type="ARBA" id="ARBA00022767"/>
    </source>
</evidence>
<evidence type="ECO:0000313" key="17">
    <source>
        <dbReference type="EnsemblPlants" id="Bo5g155180.1"/>
    </source>
</evidence>
<evidence type="ECO:0000256" key="6">
    <source>
        <dbReference type="ARBA" id="ARBA00022723"/>
    </source>
</evidence>
<keyword evidence="5 16" id="KW-0349">Heme</keyword>
<dbReference type="InterPro" id="IPR050783">
    <property type="entry name" value="Oxylipin_biosynth_metab"/>
</dbReference>
<dbReference type="EnsemblPlants" id="Bo5g155180.1">
    <property type="protein sequence ID" value="Bo5g155180.1"/>
    <property type="gene ID" value="Bo5g155180"/>
</dbReference>
<protein>
    <recommendedName>
        <fullName evidence="19">Alpha-dioxygenase 1</fullName>
    </recommendedName>
</protein>
<evidence type="ECO:0000313" key="18">
    <source>
        <dbReference type="Proteomes" id="UP000032141"/>
    </source>
</evidence>
<dbReference type="GO" id="GO:0020037">
    <property type="term" value="F:heme binding"/>
    <property type="evidence" value="ECO:0007669"/>
    <property type="project" value="InterPro"/>
</dbReference>
<evidence type="ECO:0000256" key="3">
    <source>
        <dbReference type="ARBA" id="ARBA00022516"/>
    </source>
</evidence>
<comment type="cofactor">
    <cofactor evidence="2">
        <name>heme b</name>
        <dbReference type="ChEBI" id="CHEBI:60344"/>
    </cofactor>
</comment>
<dbReference type="KEGG" id="boe:106344107"/>
<evidence type="ECO:0008006" key="19">
    <source>
        <dbReference type="Google" id="ProtNLM"/>
    </source>
</evidence>
<dbReference type="GO" id="GO:0046872">
    <property type="term" value="F:metal ion binding"/>
    <property type="evidence" value="ECO:0007669"/>
    <property type="project" value="UniProtKB-KW"/>
</dbReference>
<organism evidence="17 18">
    <name type="scientific">Brassica oleracea var. oleracea</name>
    <dbReference type="NCBI Taxonomy" id="109376"/>
    <lineage>
        <taxon>Eukaryota</taxon>
        <taxon>Viridiplantae</taxon>
        <taxon>Streptophyta</taxon>
        <taxon>Embryophyta</taxon>
        <taxon>Tracheophyta</taxon>
        <taxon>Spermatophyta</taxon>
        <taxon>Magnoliopsida</taxon>
        <taxon>eudicotyledons</taxon>
        <taxon>Gunneridae</taxon>
        <taxon>Pentapetalae</taxon>
        <taxon>rosids</taxon>
        <taxon>malvids</taxon>
        <taxon>Brassicales</taxon>
        <taxon>Brassicaceae</taxon>
        <taxon>Brassiceae</taxon>
        <taxon>Brassica</taxon>
    </lineage>
</organism>
<reference evidence="17" key="2">
    <citation type="submission" date="2015-03" db="UniProtKB">
        <authorList>
            <consortium name="EnsemblPlants"/>
        </authorList>
    </citation>
    <scope>IDENTIFICATION</scope>
</reference>
<evidence type="ECO:0000256" key="13">
    <source>
        <dbReference type="ARBA" id="ARBA00023098"/>
    </source>
</evidence>
<feature type="active site" description="Proton acceptor" evidence="15">
    <location>
        <position position="163"/>
    </location>
</feature>
<dbReference type="GO" id="GO:0006952">
    <property type="term" value="P:defense response"/>
    <property type="evidence" value="ECO:0007669"/>
    <property type="project" value="UniProtKB-KW"/>
</dbReference>
<evidence type="ECO:0000256" key="1">
    <source>
        <dbReference type="ARBA" id="ARBA00001913"/>
    </source>
</evidence>
<dbReference type="GO" id="GO:0016702">
    <property type="term" value="F:oxidoreductase activity, acting on single donors with incorporation of molecular oxygen, incorporation of two atoms of oxygen"/>
    <property type="evidence" value="ECO:0007669"/>
    <property type="project" value="TreeGrafter"/>
</dbReference>
<dbReference type="GeneID" id="106344107"/>
<name>A0A0D3CNE3_BRAOL</name>
<evidence type="ECO:0000256" key="2">
    <source>
        <dbReference type="ARBA" id="ARBA00001970"/>
    </source>
</evidence>
<evidence type="ECO:0000256" key="15">
    <source>
        <dbReference type="PIRSR" id="PIRSR619791-1"/>
    </source>
</evidence>
<keyword evidence="18" id="KW-1185">Reference proteome</keyword>
<feature type="active site" description="For cyclooxygenase activity" evidence="15">
    <location>
        <position position="386"/>
    </location>
</feature>
<dbReference type="InterPro" id="IPR037120">
    <property type="entry name" value="Haem_peroxidase_sf_animal"/>
</dbReference>
<dbReference type="PROSITE" id="PS50292">
    <property type="entry name" value="PEROXIDASE_3"/>
    <property type="match status" value="1"/>
</dbReference>
<evidence type="ECO:0000256" key="12">
    <source>
        <dbReference type="ARBA" id="ARBA00023004"/>
    </source>
</evidence>
<keyword evidence="12 16" id="KW-0408">Iron</keyword>
<dbReference type="InterPro" id="IPR010255">
    <property type="entry name" value="Haem_peroxidase_sf"/>
</dbReference>
<reference evidence="17 18" key="1">
    <citation type="journal article" date="2014" name="Genome Biol.">
        <title>Transcriptome and methylome profiling reveals relics of genome dominance in the mesopolyploid Brassica oleracea.</title>
        <authorList>
            <person name="Parkin I.A."/>
            <person name="Koh C."/>
            <person name="Tang H."/>
            <person name="Robinson S.J."/>
            <person name="Kagale S."/>
            <person name="Clarke W.E."/>
            <person name="Town C.D."/>
            <person name="Nixon J."/>
            <person name="Krishnakumar V."/>
            <person name="Bidwell S.L."/>
            <person name="Denoeud F."/>
            <person name="Belcram H."/>
            <person name="Links M.G."/>
            <person name="Just J."/>
            <person name="Clarke C."/>
            <person name="Bender T."/>
            <person name="Huebert T."/>
            <person name="Mason A.S."/>
            <person name="Pires J.C."/>
            <person name="Barker G."/>
            <person name="Moore J."/>
            <person name="Walley P.G."/>
            <person name="Manoli S."/>
            <person name="Batley J."/>
            <person name="Edwards D."/>
            <person name="Nelson M.N."/>
            <person name="Wang X."/>
            <person name="Paterson A.H."/>
            <person name="King G."/>
            <person name="Bancroft I."/>
            <person name="Chalhoub B."/>
            <person name="Sharpe A.G."/>
        </authorList>
    </citation>
    <scope>NUCLEOTIDE SEQUENCE</scope>
    <source>
        <strain evidence="17 18">cv. TO1000</strain>
    </source>
</reference>
<evidence type="ECO:0000256" key="11">
    <source>
        <dbReference type="ARBA" id="ARBA00023002"/>
    </source>
</evidence>
<keyword evidence="14" id="KW-0275">Fatty acid biosynthesis</keyword>
<evidence type="ECO:0000256" key="10">
    <source>
        <dbReference type="ARBA" id="ARBA00022964"/>
    </source>
</evidence>
<evidence type="ECO:0000256" key="9">
    <source>
        <dbReference type="ARBA" id="ARBA00022832"/>
    </source>
</evidence>
<dbReference type="InterPro" id="IPR034815">
    <property type="entry name" value="A_dioxygenase"/>
</dbReference>
<keyword evidence="9" id="KW-0276">Fatty acid metabolism</keyword>
<dbReference type="Proteomes" id="UP000032141">
    <property type="component" value="Chromosome C5"/>
</dbReference>
<keyword evidence="13" id="KW-0443">Lipid metabolism</keyword>
<dbReference type="OrthoDB" id="823504at2759"/>
<dbReference type="STRING" id="109376.A0A0D3CNE3"/>
<keyword evidence="10" id="KW-0223">Dioxygenase</keyword>
<dbReference type="RefSeq" id="XP_013638948.1">
    <property type="nucleotide sequence ID" value="XM_013783494.1"/>
</dbReference>
<evidence type="ECO:0000256" key="4">
    <source>
        <dbReference type="ARBA" id="ARBA00022559"/>
    </source>
</evidence>
<dbReference type="eggNOG" id="KOG2408">
    <property type="taxonomic scope" value="Eukaryota"/>
</dbReference>
<dbReference type="Gene3D" id="1.10.640.10">
    <property type="entry name" value="Haem peroxidase domain superfamily, animal type"/>
    <property type="match status" value="1"/>
</dbReference>
<dbReference type="PANTHER" id="PTHR11903:SF11">
    <property type="entry name" value="ALPHA-DIOXYGENASE 1"/>
    <property type="match status" value="1"/>
</dbReference>
<evidence type="ECO:0000256" key="14">
    <source>
        <dbReference type="ARBA" id="ARBA00023160"/>
    </source>
</evidence>
<evidence type="ECO:0000256" key="5">
    <source>
        <dbReference type="ARBA" id="ARBA00022617"/>
    </source>
</evidence>
<keyword evidence="3" id="KW-0444">Lipid biosynthesis</keyword>
<dbReference type="GO" id="GO:0006979">
    <property type="term" value="P:response to oxidative stress"/>
    <property type="evidence" value="ECO:0007669"/>
    <property type="project" value="InterPro"/>
</dbReference>
<dbReference type="SUPFAM" id="SSF48113">
    <property type="entry name" value="Heme-dependent peroxidases"/>
    <property type="match status" value="1"/>
</dbReference>
<dbReference type="InterPro" id="IPR019791">
    <property type="entry name" value="Haem_peroxidase_animal"/>
</dbReference>
<comment type="cofactor">
    <cofactor evidence="1">
        <name>Ca(2+)</name>
        <dbReference type="ChEBI" id="CHEBI:29108"/>
    </cofactor>
</comment>
<proteinExistence type="predicted"/>
<dbReference type="HOGENOM" id="CLU_033051_0_0_1"/>
<dbReference type="Gramene" id="Bo5g155180.1">
    <property type="protein sequence ID" value="Bo5g155180.1"/>
    <property type="gene ID" value="Bo5g155180"/>
</dbReference>
<dbReference type="AlphaFoldDB" id="A0A0D3CNE3"/>